<sequence>MKSCKSLVVANKVLEELLNSERLAECWYHSFYSGGIDPNGFCGYMIYGKRVRSTMKVTFYGTNKDLDTPIRIFIIVDGKNKVRDKQLSVEDAIEFITDKVSKFMVKVKDA</sequence>
<dbReference type="AlphaFoldDB" id="A0A0F9PDN9"/>
<reference evidence="1" key="1">
    <citation type="journal article" date="2015" name="Nature">
        <title>Complex archaea that bridge the gap between prokaryotes and eukaryotes.</title>
        <authorList>
            <person name="Spang A."/>
            <person name="Saw J.H."/>
            <person name="Jorgensen S.L."/>
            <person name="Zaremba-Niedzwiedzka K."/>
            <person name="Martijn J."/>
            <person name="Lind A.E."/>
            <person name="van Eijk R."/>
            <person name="Schleper C."/>
            <person name="Guy L."/>
            <person name="Ettema T.J."/>
        </authorList>
    </citation>
    <scope>NUCLEOTIDE SEQUENCE</scope>
</reference>
<evidence type="ECO:0000313" key="1">
    <source>
        <dbReference type="EMBL" id="KKM99145.1"/>
    </source>
</evidence>
<organism evidence="1">
    <name type="scientific">marine sediment metagenome</name>
    <dbReference type="NCBI Taxonomy" id="412755"/>
    <lineage>
        <taxon>unclassified sequences</taxon>
        <taxon>metagenomes</taxon>
        <taxon>ecological metagenomes</taxon>
    </lineage>
</organism>
<proteinExistence type="predicted"/>
<accession>A0A0F9PDN9</accession>
<comment type="caution">
    <text evidence="1">The sequence shown here is derived from an EMBL/GenBank/DDBJ whole genome shotgun (WGS) entry which is preliminary data.</text>
</comment>
<protein>
    <submittedName>
        <fullName evidence="1">Uncharacterized protein</fullName>
    </submittedName>
</protein>
<name>A0A0F9PDN9_9ZZZZ</name>
<gene>
    <name evidence="1" type="ORF">LCGC14_1150910</name>
</gene>
<dbReference type="EMBL" id="LAZR01005531">
    <property type="protein sequence ID" value="KKM99145.1"/>
    <property type="molecule type" value="Genomic_DNA"/>
</dbReference>